<accession>A0A162K527</accession>
<dbReference type="GeneID" id="97243048"/>
<reference evidence="1 2" key="1">
    <citation type="submission" date="2015-12" db="EMBL/GenBank/DDBJ databases">
        <title>Genome sequence of Tistrella mobilis MCCC 1A02139.</title>
        <authorList>
            <person name="Lu L."/>
            <person name="Lai Q."/>
            <person name="Shao Z."/>
            <person name="Qian P."/>
        </authorList>
    </citation>
    <scope>NUCLEOTIDE SEQUENCE [LARGE SCALE GENOMIC DNA]</scope>
    <source>
        <strain evidence="1 2">MCCC 1A02139</strain>
    </source>
</reference>
<gene>
    <name evidence="1" type="ORF">AUP44_12820</name>
</gene>
<dbReference type="InterPro" id="IPR010144">
    <property type="entry name" value="CRISPR-assoc_prot_Csd1-typ"/>
</dbReference>
<dbReference type="OrthoDB" id="9778918at2"/>
<dbReference type="Proteomes" id="UP000075787">
    <property type="component" value="Unassembled WGS sequence"/>
</dbReference>
<dbReference type="Pfam" id="PF09709">
    <property type="entry name" value="Cas_Csd1"/>
    <property type="match status" value="1"/>
</dbReference>
<evidence type="ECO:0000313" key="1">
    <source>
        <dbReference type="EMBL" id="KYO50494.1"/>
    </source>
</evidence>
<proteinExistence type="predicted"/>
<comment type="caution">
    <text evidence="1">The sequence shown here is derived from an EMBL/GenBank/DDBJ whole genome shotgun (WGS) entry which is preliminary data.</text>
</comment>
<dbReference type="CDD" id="cd09757">
    <property type="entry name" value="Cas8c_I-C"/>
    <property type="match status" value="1"/>
</dbReference>
<evidence type="ECO:0000313" key="2">
    <source>
        <dbReference type="Proteomes" id="UP000075787"/>
    </source>
</evidence>
<dbReference type="EMBL" id="LPZR01000197">
    <property type="protein sequence ID" value="KYO50494.1"/>
    <property type="molecule type" value="Genomic_DNA"/>
</dbReference>
<sequence>MILQQLAEYYDRRIEGGDTDLPEEGMSEQAIDAAVDLERFQPGGVPPVLLLGDRSSKKPKPLRMTVPAAIKRTSGVAANFLWDKSAYVLGVKRAGKTPDAGVVAAEKEFEAFRQLHTEALAGTEDRALLKLLEFLEDWTPERAVAAVEAGEIPIEAVDGNLIFRFGRGTVRDLHRFRAARAAWAARREAVAGAAGRCLVSGIVAPIAKLHPSIKGVRGAQSSGASLVSFNLDAFTSFGKEQGANAPISERVAFAYGAVLNKLLAPDGAHRVQIGDATTVFWTDAPNPADDTASRVLANAVSPTYGLMDQDEGAEVDEAGEDGTAKKSKIDLKMSDEEAKRVRTALSALARGRTMGEAISADLHPDTRLWVLGLAPNAARLALRFWYEDRLGDAVDHVRQHWHDLRLDPGIDPGRPVSVYALLKALAPLGKLDNLPPKLGGDIMRAVLSGRPYPANMAALALMRIRADGEISALRVAMLKAWLLRRSGKEPLEREGDLVSLDPAETNTGYRLGRLFAVLENLQRAALPGLNATIRDRFYGAASATPGSIFPVLMRGSTHHAAKLRKDRGGLAHWYDTTIAEVVDGLPSNLPRHLGVEDQGRFAIGYFHQRQAMMTRAPAAVNAAEAGEPAVVGDDDA</sequence>
<dbReference type="AlphaFoldDB" id="A0A162K527"/>
<name>A0A162K527_9PROT</name>
<protein>
    <recommendedName>
        <fullName evidence="3">Type I-C CRISPR-associated protein Cas8c/Csd1</fullName>
    </recommendedName>
</protein>
<organism evidence="1 2">
    <name type="scientific">Tistrella mobilis</name>
    <dbReference type="NCBI Taxonomy" id="171437"/>
    <lineage>
        <taxon>Bacteria</taxon>
        <taxon>Pseudomonadati</taxon>
        <taxon>Pseudomonadota</taxon>
        <taxon>Alphaproteobacteria</taxon>
        <taxon>Geminicoccales</taxon>
        <taxon>Geminicoccaceae</taxon>
        <taxon>Tistrella</taxon>
    </lineage>
</organism>
<dbReference type="NCBIfam" id="TIGR01863">
    <property type="entry name" value="cas_Csd1"/>
    <property type="match status" value="1"/>
</dbReference>
<dbReference type="RefSeq" id="WP_062767987.1">
    <property type="nucleotide sequence ID" value="NZ_CP121045.1"/>
</dbReference>
<evidence type="ECO:0008006" key="3">
    <source>
        <dbReference type="Google" id="ProtNLM"/>
    </source>
</evidence>